<dbReference type="InterPro" id="IPR036909">
    <property type="entry name" value="Cyt_c-like_dom_sf"/>
</dbReference>
<reference evidence="7 10" key="2">
    <citation type="submission" date="2020-10" db="EMBL/GenBank/DDBJ databases">
        <title>Genome sequences of Pseudomonas isolates.</title>
        <authorList>
            <person name="Wessels L."/>
            <person name="Reich F."/>
            <person name="Hammerl J."/>
        </authorList>
    </citation>
    <scope>NUCLEOTIDE SEQUENCE [LARGE SCALE GENOMIC DNA]</scope>
    <source>
        <strain evidence="7 10">20-MO00624-0</strain>
    </source>
</reference>
<dbReference type="EMBL" id="JADMCD010000008">
    <property type="protein sequence ID" value="MBF8642006.1"/>
    <property type="molecule type" value="Genomic_DNA"/>
</dbReference>
<feature type="region of interest" description="Disordered" evidence="5">
    <location>
        <begin position="187"/>
        <end position="223"/>
    </location>
</feature>
<organism evidence="8 9">
    <name type="scientific">Pseudomonas luteola</name>
    <dbReference type="NCBI Taxonomy" id="47886"/>
    <lineage>
        <taxon>Bacteria</taxon>
        <taxon>Pseudomonadati</taxon>
        <taxon>Pseudomonadota</taxon>
        <taxon>Gammaproteobacteria</taxon>
        <taxon>Pseudomonadales</taxon>
        <taxon>Pseudomonadaceae</taxon>
        <taxon>Pseudomonas</taxon>
    </lineage>
</organism>
<dbReference type="Pfam" id="PF13442">
    <property type="entry name" value="Cytochrome_CBB3"/>
    <property type="match status" value="1"/>
</dbReference>
<keyword evidence="1 4" id="KW-0349">Heme</keyword>
<protein>
    <submittedName>
        <fullName evidence="7 8">Cytochrome c</fullName>
    </submittedName>
</protein>
<dbReference type="RefSeq" id="WP_010796502.1">
    <property type="nucleotide sequence ID" value="NZ_FQYS01000007.1"/>
</dbReference>
<evidence type="ECO:0000256" key="1">
    <source>
        <dbReference type="ARBA" id="ARBA00022617"/>
    </source>
</evidence>
<evidence type="ECO:0000256" key="4">
    <source>
        <dbReference type="PROSITE-ProRule" id="PRU00433"/>
    </source>
</evidence>
<keyword evidence="3 4" id="KW-0408">Iron</keyword>
<name>A0A2X2D224_PSELU</name>
<evidence type="ECO:0000313" key="8">
    <source>
        <dbReference type="EMBL" id="SPZ12961.1"/>
    </source>
</evidence>
<evidence type="ECO:0000256" key="3">
    <source>
        <dbReference type="ARBA" id="ARBA00023004"/>
    </source>
</evidence>
<evidence type="ECO:0000313" key="9">
    <source>
        <dbReference type="Proteomes" id="UP000250443"/>
    </source>
</evidence>
<accession>A0A2X2D224</accession>
<evidence type="ECO:0000259" key="6">
    <source>
        <dbReference type="PROSITE" id="PS51007"/>
    </source>
</evidence>
<evidence type="ECO:0000313" key="7">
    <source>
        <dbReference type="EMBL" id="MBF8642006.1"/>
    </source>
</evidence>
<evidence type="ECO:0000256" key="2">
    <source>
        <dbReference type="ARBA" id="ARBA00022723"/>
    </source>
</evidence>
<dbReference type="Proteomes" id="UP000250443">
    <property type="component" value="Unassembled WGS sequence"/>
</dbReference>
<dbReference type="SUPFAM" id="SSF46626">
    <property type="entry name" value="Cytochrome c"/>
    <property type="match status" value="1"/>
</dbReference>
<proteinExistence type="predicted"/>
<dbReference type="AlphaFoldDB" id="A0A2X2D224"/>
<keyword evidence="10" id="KW-1185">Reference proteome</keyword>
<dbReference type="GO" id="GO:0009055">
    <property type="term" value="F:electron transfer activity"/>
    <property type="evidence" value="ECO:0007669"/>
    <property type="project" value="InterPro"/>
</dbReference>
<dbReference type="PROSITE" id="PS51007">
    <property type="entry name" value="CYTC"/>
    <property type="match status" value="1"/>
</dbReference>
<reference evidence="8 9" key="1">
    <citation type="submission" date="2018-06" db="EMBL/GenBank/DDBJ databases">
        <authorList>
            <consortium name="Pathogen Informatics"/>
            <person name="Doyle S."/>
        </authorList>
    </citation>
    <scope>NUCLEOTIDE SEQUENCE [LARGE SCALE GENOMIC DNA]</scope>
    <source>
        <strain evidence="8 9">NCTC11842</strain>
    </source>
</reference>
<evidence type="ECO:0000256" key="5">
    <source>
        <dbReference type="SAM" id="MobiDB-lite"/>
    </source>
</evidence>
<dbReference type="Proteomes" id="UP000626180">
    <property type="component" value="Unassembled WGS sequence"/>
</dbReference>
<evidence type="ECO:0000313" key="10">
    <source>
        <dbReference type="Proteomes" id="UP000626180"/>
    </source>
</evidence>
<feature type="domain" description="Cytochrome c" evidence="6">
    <location>
        <begin position="67"/>
        <end position="152"/>
    </location>
</feature>
<dbReference type="EMBL" id="UAUF01000014">
    <property type="protein sequence ID" value="SPZ12961.1"/>
    <property type="molecule type" value="Genomic_DNA"/>
</dbReference>
<dbReference type="GO" id="GO:0020037">
    <property type="term" value="F:heme binding"/>
    <property type="evidence" value="ECO:0007669"/>
    <property type="project" value="InterPro"/>
</dbReference>
<dbReference type="GO" id="GO:0046872">
    <property type="term" value="F:metal ion binding"/>
    <property type="evidence" value="ECO:0007669"/>
    <property type="project" value="UniProtKB-KW"/>
</dbReference>
<sequence length="223" mass="24311">MTFLKAALLLTLAVLALIAVAVYSGVINIGADTPHVEPVHRLIVMLRDRSIEVRSERITVPNLESKALIRSGAGNYDAMCAACHLAPGINETELSKGLYPPPPNLSQQGITDPAEAFWIIKHGVKATGMPAWGKSMSDDYIWGLVAFLQKLPTLDAQQYHVLVASSEGHSHSGGQLDHHAHGTLSYPQDEREAQENQPVEKITPSTHQPRVIHKHANGKDHVH</sequence>
<dbReference type="Gene3D" id="1.10.760.10">
    <property type="entry name" value="Cytochrome c-like domain"/>
    <property type="match status" value="1"/>
</dbReference>
<keyword evidence="2 4" id="KW-0479">Metal-binding</keyword>
<gene>
    <name evidence="7" type="ORF">IRZ65_15075</name>
    <name evidence="8" type="ORF">NCTC11842_04765</name>
</gene>
<dbReference type="InterPro" id="IPR009056">
    <property type="entry name" value="Cyt_c-like_dom"/>
</dbReference>